<evidence type="ECO:0000313" key="2">
    <source>
        <dbReference type="Proteomes" id="UP000075502"/>
    </source>
</evidence>
<comment type="caution">
    <text evidence="1">The sequence shown here is derived from an EMBL/GenBank/DDBJ whole genome shotgun (WGS) entry which is preliminary data.</text>
</comment>
<sequence>MRAFAGCSFLPHHAVAQDADLLALQRDHVAIVDRAPMLQAAAVADGAGAEELARMDGLVGETVAPRGGRAAAVAFSAGLLS</sequence>
<name>A0A150TI74_SORCE</name>
<reference evidence="1 2" key="1">
    <citation type="submission" date="2014-02" db="EMBL/GenBank/DDBJ databases">
        <title>The small core and large imbalanced accessory genome model reveals a collaborative survival strategy of Sorangium cellulosum strains in nature.</title>
        <authorList>
            <person name="Han K."/>
            <person name="Peng R."/>
            <person name="Blom J."/>
            <person name="Li Y.-Z."/>
        </authorList>
    </citation>
    <scope>NUCLEOTIDE SEQUENCE [LARGE SCALE GENOMIC DNA]</scope>
    <source>
        <strain evidence="1 2">So0007-03</strain>
    </source>
</reference>
<dbReference type="Proteomes" id="UP000075502">
    <property type="component" value="Unassembled WGS sequence"/>
</dbReference>
<protein>
    <submittedName>
        <fullName evidence="1">Uncharacterized protein</fullName>
    </submittedName>
</protein>
<dbReference type="AlphaFoldDB" id="A0A150TI74"/>
<organism evidence="1 2">
    <name type="scientific">Sorangium cellulosum</name>
    <name type="common">Polyangium cellulosum</name>
    <dbReference type="NCBI Taxonomy" id="56"/>
    <lineage>
        <taxon>Bacteria</taxon>
        <taxon>Pseudomonadati</taxon>
        <taxon>Myxococcota</taxon>
        <taxon>Polyangia</taxon>
        <taxon>Polyangiales</taxon>
        <taxon>Polyangiaceae</taxon>
        <taxon>Sorangium</taxon>
    </lineage>
</organism>
<evidence type="ECO:0000313" key="1">
    <source>
        <dbReference type="EMBL" id="KYG04410.1"/>
    </source>
</evidence>
<accession>A0A150TI74</accession>
<dbReference type="EMBL" id="JEME01002400">
    <property type="protein sequence ID" value="KYG04410.1"/>
    <property type="molecule type" value="Genomic_DNA"/>
</dbReference>
<proteinExistence type="predicted"/>
<gene>
    <name evidence="1" type="ORF">BE21_03975</name>
</gene>